<evidence type="ECO:0000313" key="1">
    <source>
        <dbReference type="EMBL" id="EPE26004.1"/>
    </source>
</evidence>
<dbReference type="AlphaFoldDB" id="S3CLA8"/>
<proteinExistence type="predicted"/>
<gene>
    <name evidence="1" type="ORF">GLAREA_01916</name>
</gene>
<sequence>MAILIGSFGVGLGGREEGQQRAIYKRRKKPTPVTDDDYYCTHCTDSDSTGSDTLSASPQSLDPIQRLATLIVSASGSLEVHPSVGLILCHYSPATLLSPASARV</sequence>
<dbReference type="HOGENOM" id="CLU_2250425_0_0_1"/>
<organism evidence="1 2">
    <name type="scientific">Glarea lozoyensis (strain ATCC 20868 / MF5171)</name>
    <dbReference type="NCBI Taxonomy" id="1116229"/>
    <lineage>
        <taxon>Eukaryota</taxon>
        <taxon>Fungi</taxon>
        <taxon>Dikarya</taxon>
        <taxon>Ascomycota</taxon>
        <taxon>Pezizomycotina</taxon>
        <taxon>Leotiomycetes</taxon>
        <taxon>Helotiales</taxon>
        <taxon>Helotiaceae</taxon>
        <taxon>Glarea</taxon>
    </lineage>
</organism>
<name>S3CLA8_GLAL2</name>
<evidence type="ECO:0000313" key="2">
    <source>
        <dbReference type="Proteomes" id="UP000016922"/>
    </source>
</evidence>
<reference evidence="1 2" key="1">
    <citation type="journal article" date="2013" name="BMC Genomics">
        <title>Genomics-driven discovery of the pneumocandin biosynthetic gene cluster in the fungus Glarea lozoyensis.</title>
        <authorList>
            <person name="Chen L."/>
            <person name="Yue Q."/>
            <person name="Zhang X."/>
            <person name="Xiang M."/>
            <person name="Wang C."/>
            <person name="Li S."/>
            <person name="Che Y."/>
            <person name="Ortiz-Lopez F.J."/>
            <person name="Bills G.F."/>
            <person name="Liu X."/>
            <person name="An Z."/>
        </authorList>
    </citation>
    <scope>NUCLEOTIDE SEQUENCE [LARGE SCALE GENOMIC DNA]</scope>
    <source>
        <strain evidence="2">ATCC 20868 / MF5171</strain>
    </source>
</reference>
<dbReference type="Proteomes" id="UP000016922">
    <property type="component" value="Unassembled WGS sequence"/>
</dbReference>
<protein>
    <submittedName>
        <fullName evidence="1">Uncharacterized protein</fullName>
    </submittedName>
</protein>
<dbReference type="KEGG" id="glz:GLAREA_01916"/>
<dbReference type="GeneID" id="19460974"/>
<dbReference type="RefSeq" id="XP_008087323.1">
    <property type="nucleotide sequence ID" value="XM_008089132.1"/>
</dbReference>
<accession>S3CLA8</accession>
<keyword evidence="2" id="KW-1185">Reference proteome</keyword>
<dbReference type="EMBL" id="KE145371">
    <property type="protein sequence ID" value="EPE26004.1"/>
    <property type="molecule type" value="Genomic_DNA"/>
</dbReference>